<feature type="domain" description="Ig-like" evidence="1">
    <location>
        <begin position="161"/>
        <end position="242"/>
    </location>
</feature>
<dbReference type="InterPro" id="IPR037448">
    <property type="entry name" value="Zig-8"/>
</dbReference>
<protein>
    <recommendedName>
        <fullName evidence="1">Ig-like domain-containing protein</fullName>
    </recommendedName>
</protein>
<dbReference type="Pfam" id="PF13927">
    <property type="entry name" value="Ig_3"/>
    <property type="match status" value="1"/>
</dbReference>
<dbReference type="InterPro" id="IPR036179">
    <property type="entry name" value="Ig-like_dom_sf"/>
</dbReference>
<keyword evidence="3" id="KW-1185">Reference proteome</keyword>
<organism evidence="2 3">
    <name type="scientific">Meganyctiphanes norvegica</name>
    <name type="common">Northern krill</name>
    <name type="synonym">Thysanopoda norvegica</name>
    <dbReference type="NCBI Taxonomy" id="48144"/>
    <lineage>
        <taxon>Eukaryota</taxon>
        <taxon>Metazoa</taxon>
        <taxon>Ecdysozoa</taxon>
        <taxon>Arthropoda</taxon>
        <taxon>Crustacea</taxon>
        <taxon>Multicrustacea</taxon>
        <taxon>Malacostraca</taxon>
        <taxon>Eumalacostraca</taxon>
        <taxon>Eucarida</taxon>
        <taxon>Euphausiacea</taxon>
        <taxon>Euphausiidae</taxon>
        <taxon>Meganyctiphanes</taxon>
    </lineage>
</organism>
<sequence length="261" mass="29270">MVCSLDCSYDMVRSIGNRSRRAHLGHKKLIYVLVAGCAVSAAAGLELIRQPPQVTDQPYFDPSMKPILTSHVGRSTDLHCRVHSIGNRTVSWIRGRDVRILTVGRYTYTSDLRYEALHLDGTNQWTLRIKSVQPRDQGDYECQVSTKPIKAFSVFLRVLEPRIEILGSPDLYVQRASRINLTCVIYDVPEPPSFVLWHHEGRDISYSSSRGGVSTIVEKGPTTVSHLLIQSARDEDAGIYTCAPADHNLTTILVHVLHGMY</sequence>
<evidence type="ECO:0000259" key="1">
    <source>
        <dbReference type="PROSITE" id="PS50835"/>
    </source>
</evidence>
<dbReference type="GO" id="GO:0050808">
    <property type="term" value="P:synapse organization"/>
    <property type="evidence" value="ECO:0007669"/>
    <property type="project" value="TreeGrafter"/>
</dbReference>
<dbReference type="Proteomes" id="UP001497623">
    <property type="component" value="Unassembled WGS sequence"/>
</dbReference>
<dbReference type="SMART" id="SM00409">
    <property type="entry name" value="IG"/>
    <property type="match status" value="2"/>
</dbReference>
<dbReference type="InterPro" id="IPR007110">
    <property type="entry name" value="Ig-like_dom"/>
</dbReference>
<dbReference type="Pfam" id="PF07679">
    <property type="entry name" value="I-set"/>
    <property type="match status" value="1"/>
</dbReference>
<dbReference type="SMART" id="SM00406">
    <property type="entry name" value="IGv"/>
    <property type="match status" value="1"/>
</dbReference>
<dbReference type="PROSITE" id="PS50835">
    <property type="entry name" value="IG_LIKE"/>
    <property type="match status" value="2"/>
</dbReference>
<dbReference type="EMBL" id="CAXKWB010062579">
    <property type="protein sequence ID" value="CAL4185478.1"/>
    <property type="molecule type" value="Genomic_DNA"/>
</dbReference>
<dbReference type="InterPro" id="IPR003599">
    <property type="entry name" value="Ig_sub"/>
</dbReference>
<name>A0AAV2SGX0_MEGNR</name>
<dbReference type="Gene3D" id="2.60.40.10">
    <property type="entry name" value="Immunoglobulins"/>
    <property type="match status" value="2"/>
</dbReference>
<dbReference type="PANTHER" id="PTHR23279">
    <property type="entry name" value="DEFECTIVE PROBOSCIS EXTENSION RESPONSE DPR -RELATED"/>
    <property type="match status" value="1"/>
</dbReference>
<dbReference type="AlphaFoldDB" id="A0AAV2SGX0"/>
<feature type="non-terminal residue" evidence="2">
    <location>
        <position position="261"/>
    </location>
</feature>
<dbReference type="GO" id="GO:0032589">
    <property type="term" value="C:neuron projection membrane"/>
    <property type="evidence" value="ECO:0007669"/>
    <property type="project" value="TreeGrafter"/>
</dbReference>
<dbReference type="InterPro" id="IPR013106">
    <property type="entry name" value="Ig_V-set"/>
</dbReference>
<reference evidence="2 3" key="1">
    <citation type="submission" date="2024-05" db="EMBL/GenBank/DDBJ databases">
        <authorList>
            <person name="Wallberg A."/>
        </authorList>
    </citation>
    <scope>NUCLEOTIDE SEQUENCE [LARGE SCALE GENOMIC DNA]</scope>
</reference>
<dbReference type="SMART" id="SM00408">
    <property type="entry name" value="IGc2"/>
    <property type="match status" value="2"/>
</dbReference>
<dbReference type="FunFam" id="2.60.40.10:FF:000533">
    <property type="entry name" value="Uncharacterized protein, isoform A"/>
    <property type="match status" value="1"/>
</dbReference>
<evidence type="ECO:0000313" key="2">
    <source>
        <dbReference type="EMBL" id="CAL4185478.1"/>
    </source>
</evidence>
<gene>
    <name evidence="2" type="ORF">MNOR_LOCUS35954</name>
</gene>
<dbReference type="InterPro" id="IPR013783">
    <property type="entry name" value="Ig-like_fold"/>
</dbReference>
<dbReference type="CDD" id="cd00096">
    <property type="entry name" value="Ig"/>
    <property type="match status" value="1"/>
</dbReference>
<evidence type="ECO:0000313" key="3">
    <source>
        <dbReference type="Proteomes" id="UP001497623"/>
    </source>
</evidence>
<dbReference type="PANTHER" id="PTHR23279:SF36">
    <property type="entry name" value="DEFECTIVE PROBOSCIS EXTENSION RESPONSE 9, ISOFORM A"/>
    <property type="match status" value="1"/>
</dbReference>
<dbReference type="InterPro" id="IPR003598">
    <property type="entry name" value="Ig_sub2"/>
</dbReference>
<dbReference type="FunFam" id="2.60.40.10:FF:000129">
    <property type="entry name" value="CLUMA_CG018772, isoform A"/>
    <property type="match status" value="1"/>
</dbReference>
<feature type="domain" description="Ig-like" evidence="1">
    <location>
        <begin position="52"/>
        <end position="153"/>
    </location>
</feature>
<dbReference type="SUPFAM" id="SSF48726">
    <property type="entry name" value="Immunoglobulin"/>
    <property type="match status" value="2"/>
</dbReference>
<proteinExistence type="predicted"/>
<accession>A0AAV2SGX0</accession>
<comment type="caution">
    <text evidence="2">The sequence shown here is derived from an EMBL/GenBank/DDBJ whole genome shotgun (WGS) entry which is preliminary data.</text>
</comment>
<dbReference type="InterPro" id="IPR013098">
    <property type="entry name" value="Ig_I-set"/>
</dbReference>